<evidence type="ECO:0000313" key="1">
    <source>
        <dbReference type="EMBL" id="PMD59363.1"/>
    </source>
</evidence>
<proteinExistence type="predicted"/>
<dbReference type="InterPro" id="IPR032675">
    <property type="entry name" value="LRR_dom_sf"/>
</dbReference>
<reference evidence="1 2" key="1">
    <citation type="submission" date="2016-04" db="EMBL/GenBank/DDBJ databases">
        <title>A degradative enzymes factory behind the ericoid mycorrhizal symbiosis.</title>
        <authorList>
            <consortium name="DOE Joint Genome Institute"/>
            <person name="Martino E."/>
            <person name="Morin E."/>
            <person name="Grelet G."/>
            <person name="Kuo A."/>
            <person name="Kohler A."/>
            <person name="Daghino S."/>
            <person name="Barry K."/>
            <person name="Choi C."/>
            <person name="Cichocki N."/>
            <person name="Clum A."/>
            <person name="Copeland A."/>
            <person name="Hainaut M."/>
            <person name="Haridas S."/>
            <person name="Labutti K."/>
            <person name="Lindquist E."/>
            <person name="Lipzen A."/>
            <person name="Khouja H.-R."/>
            <person name="Murat C."/>
            <person name="Ohm R."/>
            <person name="Olson A."/>
            <person name="Spatafora J."/>
            <person name="Veneault-Fourrey C."/>
            <person name="Henrissat B."/>
            <person name="Grigoriev I."/>
            <person name="Martin F."/>
            <person name="Perotto S."/>
        </authorList>
    </citation>
    <scope>NUCLEOTIDE SEQUENCE [LARGE SCALE GENOMIC DNA]</scope>
    <source>
        <strain evidence="1 2">E</strain>
    </source>
</reference>
<organism evidence="1 2">
    <name type="scientific">Hyaloscypha bicolor E</name>
    <dbReference type="NCBI Taxonomy" id="1095630"/>
    <lineage>
        <taxon>Eukaryota</taxon>
        <taxon>Fungi</taxon>
        <taxon>Dikarya</taxon>
        <taxon>Ascomycota</taxon>
        <taxon>Pezizomycotina</taxon>
        <taxon>Leotiomycetes</taxon>
        <taxon>Helotiales</taxon>
        <taxon>Hyaloscyphaceae</taxon>
        <taxon>Hyaloscypha</taxon>
        <taxon>Hyaloscypha bicolor</taxon>
    </lineage>
</organism>
<dbReference type="EMBL" id="KZ613816">
    <property type="protein sequence ID" value="PMD59363.1"/>
    <property type="molecule type" value="Genomic_DNA"/>
</dbReference>
<name>A0A2J6T8U7_9HELO</name>
<protein>
    <submittedName>
        <fullName evidence="1">Uncharacterized protein</fullName>
    </submittedName>
</protein>
<dbReference type="GeneID" id="36588405"/>
<dbReference type="InParanoid" id="A0A2J6T8U7"/>
<dbReference type="STRING" id="1095630.A0A2J6T8U7"/>
<dbReference type="AlphaFoldDB" id="A0A2J6T8U7"/>
<gene>
    <name evidence="1" type="ORF">K444DRAFT_613337</name>
</gene>
<dbReference type="Gene3D" id="3.80.10.10">
    <property type="entry name" value="Ribonuclease Inhibitor"/>
    <property type="match status" value="1"/>
</dbReference>
<dbReference type="Proteomes" id="UP000235371">
    <property type="component" value="Unassembled WGS sequence"/>
</dbReference>
<dbReference type="RefSeq" id="XP_024736267.1">
    <property type="nucleotide sequence ID" value="XM_024880328.1"/>
</dbReference>
<evidence type="ECO:0000313" key="2">
    <source>
        <dbReference type="Proteomes" id="UP000235371"/>
    </source>
</evidence>
<accession>A0A2J6T8U7</accession>
<sequence length="683" mass="77890">MAIDSVKLDLHGLPLETLQQIAGHLNSSHRPSLYAFGLASAICYRATIPLIFHYIHLTISSREALQRNIDALVKTLSRTESACHVRCLSVKGSFRLSGESRIEGYKSGSRDRYSWFEATGVDEILGDEEPYKNSPHVVYDEPVIAKSSEEDLAWASVVGLIKTLPRLTKLVYDCRNQFPPSLLDALHDHHPQCKLYHLTFRFRTLLWGTPYPYEMALATSPCLYSVKVECSRRDSEGDDDFNQEAMMELVAGLAPNLKEVVVVNLTPENSWRYYRRLREPWRGLPGFVSGRSIGSLTSLSLLGVVDLRSPGLLQTWARHTDFSRLRHLALGGGYGCETVGVNDEVMEWIAQNCSFPRLKTLRIRMTRDEEDVERPNYANNAIALLGAFEPLDQLSVSGPFEPKILDAILYQHGQTLKKLNLRPSEPEYTPDNYRGRLDIPMTFTKEHVLQIHAQCPALQELAISVKRTKSDTLEAEIYKSFGKMGRLKSLFLTLDCSDWRVTRDPNSRNDASFDAADREICKGSGLLKKGHLREMLMNCAVDETLVRSIWETICQSKAGQELESLKLWTTGGGHWGNYLGARDISVVVNNLSRSWLIERVARSDEDIINVKELGRRAREVCDQEVTDRYKRYAEYLREEKDIVMELEDIAEDSEIMQVFRRIWPRKKGSKDWREDWSSLPLQV</sequence>
<keyword evidence="2" id="KW-1185">Reference proteome</keyword>
<dbReference type="OrthoDB" id="3945550at2759"/>